<keyword evidence="1" id="KW-0472">Membrane</keyword>
<accession>A0ABS6JYP9</accession>
<evidence type="ECO:0000313" key="2">
    <source>
        <dbReference type="EMBL" id="MBU9723352.1"/>
    </source>
</evidence>
<keyword evidence="3" id="KW-1185">Reference proteome</keyword>
<name>A0ABS6JYP9_9BACI</name>
<feature type="transmembrane region" description="Helical" evidence="1">
    <location>
        <begin position="6"/>
        <end position="28"/>
    </location>
</feature>
<organism evidence="2 3">
    <name type="scientific">Evansella alkalicola</name>
    <dbReference type="NCBI Taxonomy" id="745819"/>
    <lineage>
        <taxon>Bacteria</taxon>
        <taxon>Bacillati</taxon>
        <taxon>Bacillota</taxon>
        <taxon>Bacilli</taxon>
        <taxon>Bacillales</taxon>
        <taxon>Bacillaceae</taxon>
        <taxon>Evansella</taxon>
    </lineage>
</organism>
<protein>
    <recommendedName>
        <fullName evidence="4">BshB3 potential contributor to bacillithiol synthesis</fullName>
    </recommendedName>
</protein>
<evidence type="ECO:0000256" key="1">
    <source>
        <dbReference type="SAM" id="Phobius"/>
    </source>
</evidence>
<comment type="caution">
    <text evidence="2">The sequence shown here is derived from an EMBL/GenBank/DDBJ whole genome shotgun (WGS) entry which is preliminary data.</text>
</comment>
<gene>
    <name evidence="2" type="ORF">KS407_18195</name>
</gene>
<evidence type="ECO:0000313" key="3">
    <source>
        <dbReference type="Proteomes" id="UP000790580"/>
    </source>
</evidence>
<dbReference type="Proteomes" id="UP000790580">
    <property type="component" value="Unassembled WGS sequence"/>
</dbReference>
<dbReference type="EMBL" id="JAHQCR010000075">
    <property type="protein sequence ID" value="MBU9723352.1"/>
    <property type="molecule type" value="Genomic_DNA"/>
</dbReference>
<feature type="transmembrane region" description="Helical" evidence="1">
    <location>
        <begin position="48"/>
        <end position="67"/>
    </location>
</feature>
<keyword evidence="1" id="KW-1133">Transmembrane helix</keyword>
<dbReference type="RefSeq" id="WP_088074511.1">
    <property type="nucleotide sequence ID" value="NZ_JAHQCR010000075.1"/>
</dbReference>
<evidence type="ECO:0008006" key="4">
    <source>
        <dbReference type="Google" id="ProtNLM"/>
    </source>
</evidence>
<proteinExistence type="predicted"/>
<sequence>MDINLTPYLILTVIICIFALVVTVMIGLNPKGEEYSKNQRRHFTNLTVIYIVVFVPALILTVLYFVYF</sequence>
<keyword evidence="1" id="KW-0812">Transmembrane</keyword>
<reference evidence="2 3" key="1">
    <citation type="submission" date="2021-06" db="EMBL/GenBank/DDBJ databases">
        <title>Bacillus sp. RD4P76, an endophyte from a halophyte.</title>
        <authorList>
            <person name="Sun J.-Q."/>
        </authorList>
    </citation>
    <scope>NUCLEOTIDE SEQUENCE [LARGE SCALE GENOMIC DNA]</scope>
    <source>
        <strain evidence="2 3">JCM 17098</strain>
    </source>
</reference>